<keyword evidence="7 9" id="KW-0472">Membrane</keyword>
<feature type="transmembrane region" description="Helical" evidence="9">
    <location>
        <begin position="319"/>
        <end position="337"/>
    </location>
</feature>
<protein>
    <submittedName>
        <fullName evidence="10">Predicted PurR-regulated permease PerM</fullName>
    </submittedName>
</protein>
<dbReference type="PANTHER" id="PTHR21716:SF53">
    <property type="entry name" value="PERMEASE PERM-RELATED"/>
    <property type="match status" value="1"/>
</dbReference>
<keyword evidence="5 9" id="KW-0812">Transmembrane</keyword>
<evidence type="ECO:0000256" key="5">
    <source>
        <dbReference type="ARBA" id="ARBA00022692"/>
    </source>
</evidence>
<evidence type="ECO:0000256" key="3">
    <source>
        <dbReference type="ARBA" id="ARBA00022448"/>
    </source>
</evidence>
<evidence type="ECO:0000256" key="6">
    <source>
        <dbReference type="ARBA" id="ARBA00022989"/>
    </source>
</evidence>
<keyword evidence="6 9" id="KW-1133">Transmembrane helix</keyword>
<dbReference type="RefSeq" id="WP_085085732.1">
    <property type="nucleotide sequence ID" value="NZ_FXAK01000005.1"/>
</dbReference>
<dbReference type="GO" id="GO:0055085">
    <property type="term" value="P:transmembrane transport"/>
    <property type="evidence" value="ECO:0007669"/>
    <property type="project" value="TreeGrafter"/>
</dbReference>
<feature type="region of interest" description="Disordered" evidence="8">
    <location>
        <begin position="151"/>
        <end position="186"/>
    </location>
</feature>
<dbReference type="AlphaFoldDB" id="A0A1X7FCQ7"/>
<evidence type="ECO:0000256" key="4">
    <source>
        <dbReference type="ARBA" id="ARBA00022475"/>
    </source>
</evidence>
<dbReference type="EMBL" id="FXAK01000005">
    <property type="protein sequence ID" value="SMF49926.1"/>
    <property type="molecule type" value="Genomic_DNA"/>
</dbReference>
<sequence>MAEDTARRLQARPIAVTKAAPPVSIQTILLIITLIVVTLYVAADILMPIALAILLGFVLTPIVSRLERWRLGRVPSVLAVVVLLFLAVIGFGAVVGSQLGDLADNLPTYQRNIHTKIESLRSATATTGDRGAIQQATEAFRDLKQELENATGNAPKEQQGSTAGPTSPQAGSATPPRREPVPVRIDQSDTGVFDLASRVLGPAMTPIATAGMVLVFTIFMLLQREDLRDRLIRLVGSGDLSRTTEAMNDAGERVSRYLLMQVVVNVTYGLPIGIGLWLLGVPNPLLWGLMATVLRFIPFLGPVIASAFPILLSFAVDTGWTLPLLCVALFVAVELFSNNVVEPWLYGTATGLSSLAIIVAAVVWTTLWGPVGLLLATPLTVCLVVLGRHVPQLHFLEVMLGDRPVLPDEAKVYQRLLARDPTEATELAEERLGACSPVELADGLLLPALSLAEQDRQRGRLNPDGRQAVAEGMASLLDELTETVAADPARRVLCVAARNNLDEAAAGVLAYLLTGRGIQADVIPCEKASSRAIASLGTTGVDAVVLSSLNPSALGHCRRMLRRLRLHFGPRVPILLCLWSAHPEAEVPERASAETDANLVATDMAGALAQLEELNIGVVAAPAPEATSPQP</sequence>
<reference evidence="10 11" key="1">
    <citation type="submission" date="2017-04" db="EMBL/GenBank/DDBJ databases">
        <authorList>
            <person name="Afonso C.L."/>
            <person name="Miller P.J."/>
            <person name="Scott M.A."/>
            <person name="Spackman E."/>
            <person name="Goraichik I."/>
            <person name="Dimitrov K.M."/>
            <person name="Suarez D.L."/>
            <person name="Swayne D.E."/>
        </authorList>
    </citation>
    <scope>NUCLEOTIDE SEQUENCE [LARGE SCALE GENOMIC DNA]</scope>
    <source>
        <strain evidence="10 11">A2P</strain>
    </source>
</reference>
<keyword evidence="3" id="KW-0813">Transport</keyword>
<dbReference type="OrthoDB" id="9799225at2"/>
<feature type="transmembrane region" description="Helical" evidence="9">
    <location>
        <begin position="343"/>
        <end position="364"/>
    </location>
</feature>
<accession>A0A1X7FCQ7</accession>
<organism evidence="10 11">
    <name type="scientific">Azospirillum oryzae</name>
    <dbReference type="NCBI Taxonomy" id="286727"/>
    <lineage>
        <taxon>Bacteria</taxon>
        <taxon>Pseudomonadati</taxon>
        <taxon>Pseudomonadota</taxon>
        <taxon>Alphaproteobacteria</taxon>
        <taxon>Rhodospirillales</taxon>
        <taxon>Azospirillaceae</taxon>
        <taxon>Azospirillum</taxon>
    </lineage>
</organism>
<evidence type="ECO:0000256" key="2">
    <source>
        <dbReference type="ARBA" id="ARBA00009773"/>
    </source>
</evidence>
<evidence type="ECO:0000256" key="9">
    <source>
        <dbReference type="SAM" id="Phobius"/>
    </source>
</evidence>
<evidence type="ECO:0000256" key="1">
    <source>
        <dbReference type="ARBA" id="ARBA00004651"/>
    </source>
</evidence>
<evidence type="ECO:0000313" key="10">
    <source>
        <dbReference type="EMBL" id="SMF49926.1"/>
    </source>
</evidence>
<feature type="compositionally biased region" description="Polar residues" evidence="8">
    <location>
        <begin position="151"/>
        <end position="172"/>
    </location>
</feature>
<feature type="transmembrane region" description="Helical" evidence="9">
    <location>
        <begin position="20"/>
        <end position="39"/>
    </location>
</feature>
<dbReference type="GO" id="GO:0005886">
    <property type="term" value="C:plasma membrane"/>
    <property type="evidence" value="ECO:0007669"/>
    <property type="project" value="UniProtKB-SubCell"/>
</dbReference>
<dbReference type="STRING" id="286727.SAMN02982917_2512"/>
<feature type="transmembrane region" description="Helical" evidence="9">
    <location>
        <begin position="76"/>
        <end position="99"/>
    </location>
</feature>
<dbReference type="Proteomes" id="UP000192936">
    <property type="component" value="Unassembled WGS sequence"/>
</dbReference>
<dbReference type="InterPro" id="IPR002549">
    <property type="entry name" value="AI-2E-like"/>
</dbReference>
<comment type="similarity">
    <text evidence="2">Belongs to the autoinducer-2 exporter (AI-2E) (TC 2.A.86) family.</text>
</comment>
<keyword evidence="4" id="KW-1003">Cell membrane</keyword>
<feature type="transmembrane region" description="Helical" evidence="9">
    <location>
        <begin position="45"/>
        <end position="64"/>
    </location>
</feature>
<feature type="transmembrane region" description="Helical" evidence="9">
    <location>
        <begin position="203"/>
        <end position="222"/>
    </location>
</feature>
<evidence type="ECO:0000313" key="11">
    <source>
        <dbReference type="Proteomes" id="UP000192936"/>
    </source>
</evidence>
<gene>
    <name evidence="10" type="ORF">SAMN02982917_2512</name>
</gene>
<proteinExistence type="inferred from homology"/>
<feature type="transmembrane region" description="Helical" evidence="9">
    <location>
        <begin position="371"/>
        <end position="390"/>
    </location>
</feature>
<feature type="transmembrane region" description="Helical" evidence="9">
    <location>
        <begin position="257"/>
        <end position="279"/>
    </location>
</feature>
<dbReference type="Pfam" id="PF01594">
    <property type="entry name" value="AI-2E_transport"/>
    <property type="match status" value="2"/>
</dbReference>
<name>A0A1X7FCQ7_9PROT</name>
<evidence type="ECO:0000256" key="8">
    <source>
        <dbReference type="SAM" id="MobiDB-lite"/>
    </source>
</evidence>
<feature type="transmembrane region" description="Helical" evidence="9">
    <location>
        <begin position="285"/>
        <end position="312"/>
    </location>
</feature>
<dbReference type="PANTHER" id="PTHR21716">
    <property type="entry name" value="TRANSMEMBRANE PROTEIN"/>
    <property type="match status" value="1"/>
</dbReference>
<comment type="subcellular location">
    <subcellularLocation>
        <location evidence="1">Cell membrane</location>
        <topology evidence="1">Multi-pass membrane protein</topology>
    </subcellularLocation>
</comment>
<evidence type="ECO:0000256" key="7">
    <source>
        <dbReference type="ARBA" id="ARBA00023136"/>
    </source>
</evidence>